<evidence type="ECO:0000256" key="1">
    <source>
        <dbReference type="SAM" id="SignalP"/>
    </source>
</evidence>
<accession>A0A378UKQ2</accession>
<dbReference type="Proteomes" id="UP000254651">
    <property type="component" value="Unassembled WGS sequence"/>
</dbReference>
<feature type="chain" id="PRO_5016971618" description="DUF4390 domain-containing protein" evidence="1">
    <location>
        <begin position="46"/>
        <end position="214"/>
    </location>
</feature>
<evidence type="ECO:0000313" key="3">
    <source>
        <dbReference type="Proteomes" id="UP000254651"/>
    </source>
</evidence>
<dbReference type="EMBL" id="UGQS01000002">
    <property type="protein sequence ID" value="STZ77229.1"/>
    <property type="molecule type" value="Genomic_DNA"/>
</dbReference>
<protein>
    <recommendedName>
        <fullName evidence="4">DUF4390 domain-containing protein</fullName>
    </recommendedName>
</protein>
<sequence>MAFITRLSASCNTVFRRLAARAVFQTALGAAAAAILLMFAPAAQAEGITATRSEARLTAGGQLSVSSRFQTELPDQLKQALQQGVPLNFALNWQLSAPTVPAYKHKLAQLVSDDGTIQYKLAFHPLTNRYRVSVGTFSTEYDTLPAALRAVGAVANWKVLGKGDLKGVKAREVKAEIRLQLSTAKLPKPFQVNALTSKNWQLDSGWKSLGISQE</sequence>
<organism evidence="2 3">
    <name type="scientific">Bergeriella denitrificans</name>
    <name type="common">Neisseria denitrificans</name>
    <dbReference type="NCBI Taxonomy" id="494"/>
    <lineage>
        <taxon>Bacteria</taxon>
        <taxon>Pseudomonadati</taxon>
        <taxon>Pseudomonadota</taxon>
        <taxon>Betaproteobacteria</taxon>
        <taxon>Neisseriales</taxon>
        <taxon>Neisseriaceae</taxon>
        <taxon>Bergeriella</taxon>
    </lineage>
</organism>
<feature type="signal peptide" evidence="1">
    <location>
        <begin position="1"/>
        <end position="45"/>
    </location>
</feature>
<gene>
    <name evidence="2" type="ORF">NCTC10295_02042</name>
</gene>
<dbReference type="InterPro" id="IPR025500">
    <property type="entry name" value="DUF4390"/>
</dbReference>
<reference evidence="2 3" key="1">
    <citation type="submission" date="2018-06" db="EMBL/GenBank/DDBJ databases">
        <authorList>
            <consortium name="Pathogen Informatics"/>
            <person name="Doyle S."/>
        </authorList>
    </citation>
    <scope>NUCLEOTIDE SEQUENCE [LARGE SCALE GENOMIC DNA]</scope>
    <source>
        <strain evidence="2 3">NCTC10295</strain>
    </source>
</reference>
<proteinExistence type="predicted"/>
<name>A0A378UKQ2_BERDE</name>
<evidence type="ECO:0008006" key="4">
    <source>
        <dbReference type="Google" id="ProtNLM"/>
    </source>
</evidence>
<dbReference type="AlphaFoldDB" id="A0A378UKQ2"/>
<evidence type="ECO:0000313" key="2">
    <source>
        <dbReference type="EMBL" id="STZ77229.1"/>
    </source>
</evidence>
<keyword evidence="3" id="KW-1185">Reference proteome</keyword>
<dbReference type="Pfam" id="PF14334">
    <property type="entry name" value="DUF4390"/>
    <property type="match status" value="1"/>
</dbReference>
<keyword evidence="1" id="KW-0732">Signal</keyword>